<dbReference type="Pfam" id="PF05567">
    <property type="entry name" value="T4P_PilY1"/>
    <property type="match status" value="1"/>
</dbReference>
<dbReference type="Proteomes" id="UP000198640">
    <property type="component" value="Unassembled WGS sequence"/>
</dbReference>
<evidence type="ECO:0000259" key="7">
    <source>
        <dbReference type="Pfam" id="PF05567"/>
    </source>
</evidence>
<dbReference type="InterPro" id="IPR008707">
    <property type="entry name" value="B-propeller_PilY1"/>
</dbReference>
<dbReference type="EMBL" id="FNOY01000022">
    <property type="protein sequence ID" value="SDY19726.1"/>
    <property type="molecule type" value="Genomic_DNA"/>
</dbReference>
<evidence type="ECO:0000313" key="8">
    <source>
        <dbReference type="EMBL" id="SDY19726.1"/>
    </source>
</evidence>
<evidence type="ECO:0000256" key="6">
    <source>
        <dbReference type="ARBA" id="ARBA00023263"/>
    </source>
</evidence>
<dbReference type="Gene3D" id="2.130.10.10">
    <property type="entry name" value="YVTN repeat-like/Quinoprotein amine dehydrogenase"/>
    <property type="match status" value="1"/>
</dbReference>
<dbReference type="InterPro" id="IPR015943">
    <property type="entry name" value="WD40/YVTN_repeat-like_dom_sf"/>
</dbReference>
<evidence type="ECO:0000256" key="5">
    <source>
        <dbReference type="ARBA" id="ARBA00022837"/>
    </source>
</evidence>
<dbReference type="InterPro" id="IPR011047">
    <property type="entry name" value="Quinoprotein_ADH-like_sf"/>
</dbReference>
<dbReference type="GO" id="GO:0046872">
    <property type="term" value="F:metal ion binding"/>
    <property type="evidence" value="ECO:0007669"/>
    <property type="project" value="UniProtKB-KW"/>
</dbReference>
<keyword evidence="9" id="KW-1185">Reference proteome</keyword>
<dbReference type="SUPFAM" id="SSF50998">
    <property type="entry name" value="Quinoprotein alcohol dehydrogenase-like"/>
    <property type="match status" value="1"/>
</dbReference>
<dbReference type="AlphaFoldDB" id="A0A1H3HW87"/>
<dbReference type="RefSeq" id="WP_090413689.1">
    <property type="nucleotide sequence ID" value="NZ_FNOY01000022.1"/>
</dbReference>
<name>A0A1H3HW87_9PROT</name>
<evidence type="ECO:0000313" key="9">
    <source>
        <dbReference type="Proteomes" id="UP000198640"/>
    </source>
</evidence>
<dbReference type="STRING" id="44576.SAMN05421881_102229"/>
<comment type="similarity">
    <text evidence="2">Belongs to the PilY1 family.</text>
</comment>
<sequence length="1129" mass="122583">MPATAGYFLTGGWLLWMPLQAVAVLPLVDVPLSLMPAIDPNIIVTLDDSGSMQSEIVPEGLIVEDARFVYPRAVGVYGGDDHANRVVDFDLDNWRAAMLRTSSINKIYYDPAVRYLPWSQADGTLMRDADKACAAHNPFNTGAGCRDLRADNTQHADWLDSGSSWQAESRTFFPAVYFQYHGGAINSADSYSRIEIKPARPYYDGGPGRTDCAMAPVCSYAEEIQNFANWYTYYRSRILLVRAVVGRMFAAQGGNMRVGFAAINQGGSNVDGLTTETLVAGVRQFSGAHRDAFYDMLYEHTISTLNSPLRQAMSNVGRYLMRTDDQGPWSDTPGQSGGIQAACRQNYHILVTDGGWNGAAPAGIGNADNTAGPSHIHHRSHAAPATCRYEPALPYADDYSDTLADIAMHYWKNDLRPDLENKVPVNARNPAFWQHMVNFMIGVDAHGTRTGLPSGPESWPDPVPDDHYAEKIDDLWHAAVNSRGRFFSALDLISSIDRLHDALIPGVAGLDSGTAVTTNSSRVAGDAQVYQAKFNSSDWSGRLYAFTLAPDASPGAMRWEASAQLPGHASRSIYTHNGAQGLAFTAANFSRLSVQQQLALNTNMAGDNDGLGASRLNWLRGDQTAEVNRGGMLRQRDNGVLGAIVNSDLLYVQALDFGYGAFPADMPGRAAYPAYVHMNTSRTPVIYAGANDGMLHAFHAETGRELFAYVPESVYANLSRLTSPDYAYRPYVDGDAYAGDAYIGAPSGWKTILLGTLGGGGKSVFALDITTPESFSAASVLWEFSDPDLGYVHGQAKIALLNNGDWAAIIGNGYHSDSGRSYLLIVNLQTGELIKKIATDASIHNGLSSPALVDSNGDRRIDIVYAGDLQGNIWKFDLSHSDPARWGVAYQSGSSNHPLFTARNADNQVQPITSPLEIGHHPEGGYAIFFGTGQFMTAGDRSDTRVQSVYGIWDNGSRIPETDRSVLQAQTIVSETGASFAKRSVSNESVDWQTKRGWYIDLLAPSTASPDGERAVMMPRLNHGRIVFATLIPSRDPCEAGGRHWVMLLDAETGGMLTTPQFDTNADGRFDSDDDRVAGMGSEGIRGQSVMMDAGGSIHILAATTSDGLENILIRNPAPWPRRSWKQIQ</sequence>
<dbReference type="OrthoDB" id="7156875at2"/>
<evidence type="ECO:0000256" key="4">
    <source>
        <dbReference type="ARBA" id="ARBA00022723"/>
    </source>
</evidence>
<protein>
    <submittedName>
        <fullName evidence="8">Type IV pilus assembly protein PilY1</fullName>
    </submittedName>
</protein>
<proteinExistence type="inferred from homology"/>
<keyword evidence="6" id="KW-0281">Fimbrium</keyword>
<evidence type="ECO:0000256" key="3">
    <source>
        <dbReference type="ARBA" id="ARBA00022558"/>
    </source>
</evidence>
<gene>
    <name evidence="8" type="ORF">SAMN05421881_102229</name>
</gene>
<keyword evidence="5" id="KW-0106">Calcium</keyword>
<comment type="subcellular location">
    <subcellularLocation>
        <location evidence="1">Fimbrium</location>
    </subcellularLocation>
</comment>
<accession>A0A1H3HW87</accession>
<evidence type="ECO:0000256" key="2">
    <source>
        <dbReference type="ARBA" id="ARBA00008387"/>
    </source>
</evidence>
<dbReference type="GO" id="GO:0009289">
    <property type="term" value="C:pilus"/>
    <property type="evidence" value="ECO:0007669"/>
    <property type="project" value="UniProtKB-SubCell"/>
</dbReference>
<organism evidence="8 9">
    <name type="scientific">Nitrosomonas halophila</name>
    <dbReference type="NCBI Taxonomy" id="44576"/>
    <lineage>
        <taxon>Bacteria</taxon>
        <taxon>Pseudomonadati</taxon>
        <taxon>Pseudomonadota</taxon>
        <taxon>Betaproteobacteria</taxon>
        <taxon>Nitrosomonadales</taxon>
        <taxon>Nitrosomonadaceae</taxon>
        <taxon>Nitrosomonas</taxon>
    </lineage>
</organism>
<keyword evidence="3" id="KW-1029">Fimbrium biogenesis</keyword>
<evidence type="ECO:0000256" key="1">
    <source>
        <dbReference type="ARBA" id="ARBA00004561"/>
    </source>
</evidence>
<reference evidence="8 9" key="1">
    <citation type="submission" date="2016-10" db="EMBL/GenBank/DDBJ databases">
        <authorList>
            <person name="de Groot N.N."/>
        </authorList>
    </citation>
    <scope>NUCLEOTIDE SEQUENCE [LARGE SCALE GENOMIC DNA]</scope>
    <source>
        <strain evidence="8 9">Nm1</strain>
    </source>
</reference>
<feature type="domain" description="PilY1 beta-propeller" evidence="7">
    <location>
        <begin position="641"/>
        <end position="981"/>
    </location>
</feature>
<keyword evidence="4" id="KW-0479">Metal-binding</keyword>